<dbReference type="Pfam" id="PF04851">
    <property type="entry name" value="ResIII"/>
    <property type="match status" value="1"/>
</dbReference>
<evidence type="ECO:0000259" key="2">
    <source>
        <dbReference type="PROSITE" id="PS50035"/>
    </source>
</evidence>
<evidence type="ECO:0000313" key="5">
    <source>
        <dbReference type="Proteomes" id="UP000004324"/>
    </source>
</evidence>
<feature type="domain" description="PLD phosphodiesterase" evidence="2">
    <location>
        <begin position="908"/>
        <end position="931"/>
    </location>
</feature>
<dbReference type="GO" id="GO:0006793">
    <property type="term" value="P:phosphorus metabolic process"/>
    <property type="evidence" value="ECO:0007669"/>
    <property type="project" value="UniProtKB-ARBA"/>
</dbReference>
<dbReference type="OrthoDB" id="9802848at2"/>
<dbReference type="Gene3D" id="3.30.870.10">
    <property type="entry name" value="Endonuclease Chain A"/>
    <property type="match status" value="1"/>
</dbReference>
<dbReference type="GO" id="GO:0016787">
    <property type="term" value="F:hydrolase activity"/>
    <property type="evidence" value="ECO:0007669"/>
    <property type="project" value="InterPro"/>
</dbReference>
<dbReference type="SUPFAM" id="SSF52540">
    <property type="entry name" value="P-loop containing nucleoside triphosphate hydrolases"/>
    <property type="match status" value="2"/>
</dbReference>
<dbReference type="PATRIC" id="fig|1149862.3.peg.1685"/>
<keyword evidence="5" id="KW-1185">Reference proteome</keyword>
<dbReference type="InterPro" id="IPR001736">
    <property type="entry name" value="PLipase_D/transphosphatidylase"/>
</dbReference>
<proteinExistence type="predicted"/>
<dbReference type="Pfam" id="PF22548">
    <property type="entry name" value="AEP-TOTE"/>
    <property type="match status" value="1"/>
</dbReference>
<dbReference type="InterPro" id="IPR014001">
    <property type="entry name" value="Helicase_ATP-bd"/>
</dbReference>
<dbReference type="CDD" id="cd17926">
    <property type="entry name" value="DEXHc_RE"/>
    <property type="match status" value="1"/>
</dbReference>
<dbReference type="SMART" id="SM00487">
    <property type="entry name" value="DEXDc"/>
    <property type="match status" value="1"/>
</dbReference>
<dbReference type="GO" id="GO:0005829">
    <property type="term" value="C:cytosol"/>
    <property type="evidence" value="ECO:0007669"/>
    <property type="project" value="TreeGrafter"/>
</dbReference>
<organism evidence="4 5">
    <name type="scientific">Pelosinus fermentans B4</name>
    <dbReference type="NCBI Taxonomy" id="1149862"/>
    <lineage>
        <taxon>Bacteria</taxon>
        <taxon>Bacillati</taxon>
        <taxon>Bacillota</taxon>
        <taxon>Negativicutes</taxon>
        <taxon>Selenomonadales</taxon>
        <taxon>Sporomusaceae</taxon>
        <taxon>Pelosinus</taxon>
    </lineage>
</organism>
<protein>
    <submittedName>
        <fullName evidence="4">Type III restriction protein res subunit</fullName>
    </submittedName>
</protein>
<dbReference type="Gene3D" id="3.40.50.300">
    <property type="entry name" value="P-loop containing nucleotide triphosphate hydrolases"/>
    <property type="match status" value="2"/>
</dbReference>
<dbReference type="CDD" id="cd09126">
    <property type="entry name" value="PLDc_C_DEXD_like"/>
    <property type="match status" value="1"/>
</dbReference>
<dbReference type="PROSITE" id="PS50035">
    <property type="entry name" value="PLD"/>
    <property type="match status" value="1"/>
</dbReference>
<dbReference type="InterPro" id="IPR006935">
    <property type="entry name" value="Helicase/UvrB_N"/>
</dbReference>
<dbReference type="AlphaFoldDB" id="I8RK93"/>
<dbReference type="InterPro" id="IPR025202">
    <property type="entry name" value="PLD-like_dom"/>
</dbReference>
<feature type="domain" description="Helicase ATP-binding" evidence="3">
    <location>
        <begin position="443"/>
        <end position="609"/>
    </location>
</feature>
<dbReference type="EMBL" id="AKVJ01000022">
    <property type="protein sequence ID" value="EIW18745.1"/>
    <property type="molecule type" value="Genomic_DNA"/>
</dbReference>
<reference evidence="4 5" key="1">
    <citation type="journal article" date="2012" name="J. Bacteriol.">
        <title>Draft Genome Sequences for Two Metal-Reducing Pelosinus fermentans Strains Isolated from a Cr(VI)-Contaminated Site and for Type Strain R7.</title>
        <authorList>
            <person name="Brown S.D."/>
            <person name="Podar M."/>
            <person name="Klingeman D.M."/>
            <person name="Johnson C.M."/>
            <person name="Yang Z.K."/>
            <person name="Utturkar S.M."/>
            <person name="Land M.L."/>
            <person name="Mosher J.J."/>
            <person name="Hurt R.A.Jr."/>
            <person name="Phelps T.J."/>
            <person name="Palumbo A.V."/>
            <person name="Arkin A.P."/>
            <person name="Hazen T.C."/>
            <person name="Elias D.A."/>
        </authorList>
    </citation>
    <scope>NUCLEOTIDE SEQUENCE [LARGE SCALE GENOMIC DNA]</scope>
    <source>
        <strain evidence="4 5">B4</strain>
    </source>
</reference>
<dbReference type="PANTHER" id="PTHR47396">
    <property type="entry name" value="TYPE I RESTRICTION ENZYME ECOKI R PROTEIN"/>
    <property type="match status" value="1"/>
</dbReference>
<accession>I8RK93</accession>
<evidence type="ECO:0000256" key="1">
    <source>
        <dbReference type="SAM" id="Coils"/>
    </source>
</evidence>
<name>I8RK93_9FIRM</name>
<dbReference type="PROSITE" id="PS51192">
    <property type="entry name" value="HELICASE_ATP_BIND_1"/>
    <property type="match status" value="1"/>
</dbReference>
<dbReference type="GO" id="GO:0005524">
    <property type="term" value="F:ATP binding"/>
    <property type="evidence" value="ECO:0007669"/>
    <property type="project" value="InterPro"/>
</dbReference>
<dbReference type="SUPFAM" id="SSF56024">
    <property type="entry name" value="Phospholipase D/nuclease"/>
    <property type="match status" value="1"/>
</dbReference>
<keyword evidence="1" id="KW-0175">Coiled coil</keyword>
<comment type="caution">
    <text evidence="4">The sequence shown here is derived from an EMBL/GenBank/DDBJ whole genome shotgun (WGS) entry which is preliminary data.</text>
</comment>
<dbReference type="InterPro" id="IPR054347">
    <property type="entry name" value="TOTE_primase"/>
</dbReference>
<dbReference type="PANTHER" id="PTHR47396:SF1">
    <property type="entry name" value="ATP-DEPENDENT HELICASE IRC3-RELATED"/>
    <property type="match status" value="1"/>
</dbReference>
<dbReference type="Proteomes" id="UP000004324">
    <property type="component" value="Unassembled WGS sequence"/>
</dbReference>
<dbReference type="CDD" id="cd18785">
    <property type="entry name" value="SF2_C"/>
    <property type="match status" value="1"/>
</dbReference>
<dbReference type="GO" id="GO:0003677">
    <property type="term" value="F:DNA binding"/>
    <property type="evidence" value="ECO:0007669"/>
    <property type="project" value="InterPro"/>
</dbReference>
<dbReference type="InterPro" id="IPR027417">
    <property type="entry name" value="P-loop_NTPase"/>
</dbReference>
<evidence type="ECO:0000259" key="3">
    <source>
        <dbReference type="PROSITE" id="PS51192"/>
    </source>
</evidence>
<evidence type="ECO:0000313" key="4">
    <source>
        <dbReference type="EMBL" id="EIW18745.1"/>
    </source>
</evidence>
<sequence length="967" mass="110364">MDYDELFKKYQSLLVEINALRAENKKLKGQLGIIEQPAVVISDKISEAMLASVINQRSEANRKIELYRSLFRGRNDVYAKRWKNREGKSGYTPVCLNEWKAGVCCKPKVKCSECSHKSYGSLDERVIEQHLKGNIVAGIYPMCLDETCYFLAIDFDDDGWEEDVAVLRGVCKEHNIPVAIERSRSGSGAHAWFFFEKQISATLARKFGTALLTYAMNQRHEITFKSYDRLFPNQDTMPKGGLGNLIALPLQMAARKDGNSVFIDDNFTPYVDQWEFLSDIKKLSEDIIETLIASLCQGNELGPLKSDDEEKAKPWETNIVLAKLGKNDFPQKVTVVKANMLYIFKMDFSQRALNNLKRLAAFRNPEFYKAQAMRMPTFNKPRIISCSDETEEYLCLPRGCEADVNKLFNEAKIDVDWVDKTNCGRNIDVEFDGKLKEEQQLAVNELIKCDNGVLSATTAFGKTVIAANLIAERKVNTLVLVHRQQLLSQWKDRLTEFLHINEELPVVLETKRGRKKSQSVIGQIGAGKDNLSGIIDVAVMQSLNSRGEVKECVKNYGMIIVDECHHVSAFSFEQILKSVNAKYVYGLTATPTRKDGHHPIIFMHCGPNRYQVDAKKQAEKRPFEHYVIPRFTSFRVPIDKDEKKISIQEIYAEVVSNEMRNQLIIDDIIKAYENDRNSIVLTERTAHVELLAKRLSERIPDVIVLTGGMGIKDTRERLAEISATPSDKQLTIIATGKYIGEGFDEPRLDTLFLVMPISWKGTLQQYAGRLHRLYENKNEVQIYDYVDIHVRMLEKMYHRRLNGYAAIGYKVKSGSALVEHTEIIFDKSNFLPVYSNDILNAVNEVIIISPFVTKRRIVQMIQYLAATVSRQVKVTVITRPAADFKEKDQKTLHATFDMLKGVDINMLFKSNIHQKFAIIDQKIVWYGSINLLSYGNAEESIMRLESGNIANELMRNIEKFGQEHDRL</sequence>
<dbReference type="Pfam" id="PF13091">
    <property type="entry name" value="PLDc_2"/>
    <property type="match status" value="1"/>
</dbReference>
<gene>
    <name evidence="4" type="ORF">FB4_0270</name>
</gene>
<dbReference type="RefSeq" id="WP_007933050.1">
    <property type="nucleotide sequence ID" value="NZ_AKVJ01000022.1"/>
</dbReference>
<feature type="coiled-coil region" evidence="1">
    <location>
        <begin position="3"/>
        <end position="30"/>
    </location>
</feature>
<dbReference type="InterPro" id="IPR050742">
    <property type="entry name" value="Helicase_Restrict-Modif_Enz"/>
</dbReference>